<proteinExistence type="predicted"/>
<dbReference type="EMBL" id="JACIEV010000001">
    <property type="protein sequence ID" value="MBB4152535.1"/>
    <property type="molecule type" value="Genomic_DNA"/>
</dbReference>
<name>A0A840FGS8_9SPHN</name>
<dbReference type="Proteomes" id="UP000529795">
    <property type="component" value="Unassembled WGS sequence"/>
</dbReference>
<dbReference type="GO" id="GO:0004789">
    <property type="term" value="F:thiamine-phosphate diphosphorylase activity"/>
    <property type="evidence" value="ECO:0007669"/>
    <property type="project" value="UniProtKB-EC"/>
</dbReference>
<keyword evidence="2" id="KW-0808">Transferase</keyword>
<keyword evidence="3" id="KW-1185">Reference proteome</keyword>
<organism evidence="2 3">
    <name type="scientific">Sphingomonas jinjuensis</name>
    <dbReference type="NCBI Taxonomy" id="535907"/>
    <lineage>
        <taxon>Bacteria</taxon>
        <taxon>Pseudomonadati</taxon>
        <taxon>Pseudomonadota</taxon>
        <taxon>Alphaproteobacteria</taxon>
        <taxon>Sphingomonadales</taxon>
        <taxon>Sphingomonadaceae</taxon>
        <taxon>Sphingomonas</taxon>
    </lineage>
</organism>
<comment type="caution">
    <text evidence="2">The sequence shown here is derived from an EMBL/GenBank/DDBJ whole genome shotgun (WGS) entry which is preliminary data.</text>
</comment>
<dbReference type="EC" id="2.5.1.3" evidence="2"/>
<accession>A0A840FGS8</accession>
<evidence type="ECO:0000313" key="2">
    <source>
        <dbReference type="EMBL" id="MBB4152535.1"/>
    </source>
</evidence>
<dbReference type="SUPFAM" id="SSF51391">
    <property type="entry name" value="Thiamin phosphate synthase"/>
    <property type="match status" value="1"/>
</dbReference>
<gene>
    <name evidence="2" type="ORF">GGQ80_000411</name>
</gene>
<dbReference type="Pfam" id="PF02581">
    <property type="entry name" value="TMP-TENI"/>
    <property type="match status" value="1"/>
</dbReference>
<evidence type="ECO:0000259" key="1">
    <source>
        <dbReference type="Pfam" id="PF02581"/>
    </source>
</evidence>
<dbReference type="InterPro" id="IPR022998">
    <property type="entry name" value="ThiamineP_synth_TenI"/>
</dbReference>
<dbReference type="AlphaFoldDB" id="A0A840FGS8"/>
<reference evidence="2 3" key="1">
    <citation type="submission" date="2020-08" db="EMBL/GenBank/DDBJ databases">
        <title>Genomic Encyclopedia of Type Strains, Phase IV (KMG-IV): sequencing the most valuable type-strain genomes for metagenomic binning, comparative biology and taxonomic classification.</title>
        <authorList>
            <person name="Goeker M."/>
        </authorList>
    </citation>
    <scope>NUCLEOTIDE SEQUENCE [LARGE SCALE GENOMIC DNA]</scope>
    <source>
        <strain evidence="2 3">YC6723</strain>
    </source>
</reference>
<dbReference type="CDD" id="cd00564">
    <property type="entry name" value="TMP_TenI"/>
    <property type="match status" value="1"/>
</dbReference>
<feature type="domain" description="Thiamine phosphate synthase/TenI" evidence="1">
    <location>
        <begin position="78"/>
        <end position="158"/>
    </location>
</feature>
<dbReference type="InterPro" id="IPR013785">
    <property type="entry name" value="Aldolase_TIM"/>
</dbReference>
<dbReference type="GO" id="GO:0009228">
    <property type="term" value="P:thiamine biosynthetic process"/>
    <property type="evidence" value="ECO:0007669"/>
    <property type="project" value="UniProtKB-KW"/>
</dbReference>
<dbReference type="InterPro" id="IPR036206">
    <property type="entry name" value="ThiamineP_synth_sf"/>
</dbReference>
<evidence type="ECO:0000313" key="3">
    <source>
        <dbReference type="Proteomes" id="UP000529795"/>
    </source>
</evidence>
<protein>
    <submittedName>
        <fullName evidence="2">Thiamine-phosphate pyrophosphorylase</fullName>
        <ecNumber evidence="2">2.5.1.3</ecNumber>
    </submittedName>
</protein>
<dbReference type="Gene3D" id="3.20.20.70">
    <property type="entry name" value="Aldolase class I"/>
    <property type="match status" value="1"/>
</dbReference>
<sequence>MNPWLMTDERLGPALLDAVRRVPPGGGVVFRHYATPERERRRLFLAVRRIARARRLHVTVVGAMPGATGRHNGPRPLTAAAHDRREAMRAVHLGAQFLFVSPVFPTRSHPGAPALGVMAAARIARGLDGRAIALGGMDARRFRRIARLGFDGWAAIDAFAPRQKRKAVPR</sequence>